<sequence>MIIVAGEGCCDYDKACCIFVIVGRFQLSSMIEPTLEKLPTPAGLPCVCFDFRAEREREERGMSRPTCFFALFGAHDWVVSRPRLMQVNRPLLPRAPKEDPGNLRLCPVDVVRAIAWVCPSLSPRTNRTSRTPTSQQIVNHQVGTPQFIAISQVAVACKWTNINATREKITRDRVPTEDCRQVAIEHLPLLIKCTNTYQHWGTCGKTEAINAVCCIWLSDNVSRPLGISTTLAVSIYDIETRSCKTMELVVLETGVLFDGLGKVSRGGCAGPPSAHAFRGHNW</sequence>
<dbReference type="EMBL" id="JAGIZQ010000002">
    <property type="protein sequence ID" value="KAH6641064.1"/>
    <property type="molecule type" value="Genomic_DNA"/>
</dbReference>
<organism evidence="1 2">
    <name type="scientific">Chaetomium tenue</name>
    <dbReference type="NCBI Taxonomy" id="1854479"/>
    <lineage>
        <taxon>Eukaryota</taxon>
        <taxon>Fungi</taxon>
        <taxon>Dikarya</taxon>
        <taxon>Ascomycota</taxon>
        <taxon>Pezizomycotina</taxon>
        <taxon>Sordariomycetes</taxon>
        <taxon>Sordariomycetidae</taxon>
        <taxon>Sordariales</taxon>
        <taxon>Chaetomiaceae</taxon>
        <taxon>Chaetomium</taxon>
    </lineage>
</organism>
<accession>A0ACB7PLX6</accession>
<protein>
    <submittedName>
        <fullName evidence="1">Uncharacterized protein</fullName>
    </submittedName>
</protein>
<gene>
    <name evidence="1" type="ORF">F5144DRAFT_562411</name>
</gene>
<evidence type="ECO:0000313" key="2">
    <source>
        <dbReference type="Proteomes" id="UP000724584"/>
    </source>
</evidence>
<reference evidence="1 2" key="1">
    <citation type="journal article" date="2021" name="Nat. Commun.">
        <title>Genetic determinants of endophytism in the Arabidopsis root mycobiome.</title>
        <authorList>
            <person name="Mesny F."/>
            <person name="Miyauchi S."/>
            <person name="Thiergart T."/>
            <person name="Pickel B."/>
            <person name="Atanasova L."/>
            <person name="Karlsson M."/>
            <person name="Huettel B."/>
            <person name="Barry K.W."/>
            <person name="Haridas S."/>
            <person name="Chen C."/>
            <person name="Bauer D."/>
            <person name="Andreopoulos W."/>
            <person name="Pangilinan J."/>
            <person name="LaButti K."/>
            <person name="Riley R."/>
            <person name="Lipzen A."/>
            <person name="Clum A."/>
            <person name="Drula E."/>
            <person name="Henrissat B."/>
            <person name="Kohler A."/>
            <person name="Grigoriev I.V."/>
            <person name="Martin F.M."/>
            <person name="Hacquard S."/>
        </authorList>
    </citation>
    <scope>NUCLEOTIDE SEQUENCE [LARGE SCALE GENOMIC DNA]</scope>
    <source>
        <strain evidence="1 2">MPI-SDFR-AT-0079</strain>
    </source>
</reference>
<keyword evidence="2" id="KW-1185">Reference proteome</keyword>
<dbReference type="Proteomes" id="UP000724584">
    <property type="component" value="Unassembled WGS sequence"/>
</dbReference>
<comment type="caution">
    <text evidence="1">The sequence shown here is derived from an EMBL/GenBank/DDBJ whole genome shotgun (WGS) entry which is preliminary data.</text>
</comment>
<proteinExistence type="predicted"/>
<evidence type="ECO:0000313" key="1">
    <source>
        <dbReference type="EMBL" id="KAH6641064.1"/>
    </source>
</evidence>
<name>A0ACB7PLX6_9PEZI</name>